<dbReference type="PROSITE" id="PS50937">
    <property type="entry name" value="HTH_MERR_2"/>
    <property type="match status" value="1"/>
</dbReference>
<dbReference type="Pfam" id="PF13411">
    <property type="entry name" value="MerR_1"/>
    <property type="match status" value="1"/>
</dbReference>
<keyword evidence="7" id="KW-1185">Reference proteome</keyword>
<keyword evidence="4" id="KW-0804">Transcription</keyword>
<reference evidence="6 7" key="1">
    <citation type="submission" date="2024-02" db="EMBL/GenBank/DDBJ databases">
        <title>A nitrogen-fixing paenibacillus bacterium.</title>
        <authorList>
            <person name="Zhang W.L."/>
            <person name="Chen S.F."/>
        </authorList>
    </citation>
    <scope>NUCLEOTIDE SEQUENCE [LARGE SCALE GENOMIC DNA]</scope>
    <source>
        <strain evidence="6 7">M1</strain>
    </source>
</reference>
<comment type="caution">
    <text evidence="6">The sequence shown here is derived from an EMBL/GenBank/DDBJ whole genome shotgun (WGS) entry which is preliminary data.</text>
</comment>
<evidence type="ECO:0000256" key="4">
    <source>
        <dbReference type="ARBA" id="ARBA00023163"/>
    </source>
</evidence>
<sequence length="269" mass="31300">MKYCIGEFSAILGITRDTLRLYEKHDIVTPVKDDFNSYRYFNDLDARDLLMSRWYRSLQIPLQEVADLMKHSSLDKITEKIDASRNNLEEEIKRGLVTLNKMVEIKSELDNLETSMYQCVLKHRPGLYRLKQTENNRLLKNEGLKGMVNTWMELLPFSFFCFRVEQSELSSGNKNAWDYSWGLTLTDVDAKRLDVELNDLVEYIPPAACISSVIRVPHQENITKRTLQFMFDYLEAAGYRVTGDIVGRIILTEKAETESRSYLEVNISV</sequence>
<evidence type="ECO:0000259" key="5">
    <source>
        <dbReference type="PROSITE" id="PS50937"/>
    </source>
</evidence>
<dbReference type="RefSeq" id="WP_331847739.1">
    <property type="nucleotide sequence ID" value="NZ_JAZHPZ010000008.1"/>
</dbReference>
<dbReference type="CDD" id="cd00592">
    <property type="entry name" value="HTH_MerR-like"/>
    <property type="match status" value="1"/>
</dbReference>
<dbReference type="PROSITE" id="PS00552">
    <property type="entry name" value="HTH_MERR_1"/>
    <property type="match status" value="1"/>
</dbReference>
<dbReference type="InterPro" id="IPR009061">
    <property type="entry name" value="DNA-bd_dom_put_sf"/>
</dbReference>
<dbReference type="SUPFAM" id="SSF46955">
    <property type="entry name" value="Putative DNA-binding domain"/>
    <property type="match status" value="1"/>
</dbReference>
<accession>A0ABU7VUT4</accession>
<dbReference type="Proteomes" id="UP001306950">
    <property type="component" value="Unassembled WGS sequence"/>
</dbReference>
<dbReference type="InterPro" id="IPR000551">
    <property type="entry name" value="MerR-type_HTH_dom"/>
</dbReference>
<keyword evidence="3" id="KW-0238">DNA-binding</keyword>
<organism evidence="6 7">
    <name type="scientific">Paenibacillus haidiansis</name>
    <dbReference type="NCBI Taxonomy" id="1574488"/>
    <lineage>
        <taxon>Bacteria</taxon>
        <taxon>Bacillati</taxon>
        <taxon>Bacillota</taxon>
        <taxon>Bacilli</taxon>
        <taxon>Bacillales</taxon>
        <taxon>Paenibacillaceae</taxon>
        <taxon>Paenibacillus</taxon>
    </lineage>
</organism>
<dbReference type="PANTHER" id="PTHR30204:SF69">
    <property type="entry name" value="MERR-FAMILY TRANSCRIPTIONAL REGULATOR"/>
    <property type="match status" value="1"/>
</dbReference>
<evidence type="ECO:0000256" key="3">
    <source>
        <dbReference type="ARBA" id="ARBA00023125"/>
    </source>
</evidence>
<evidence type="ECO:0000313" key="6">
    <source>
        <dbReference type="EMBL" id="MEF2967520.1"/>
    </source>
</evidence>
<gene>
    <name evidence="6" type="ORF">V3851_16965</name>
</gene>
<keyword evidence="2" id="KW-0805">Transcription regulation</keyword>
<dbReference type="Gene3D" id="1.10.1660.10">
    <property type="match status" value="1"/>
</dbReference>
<protein>
    <submittedName>
        <fullName evidence="6">MerR family transcriptional regulator</fullName>
    </submittedName>
</protein>
<dbReference type="InterPro" id="IPR047057">
    <property type="entry name" value="MerR_fam"/>
</dbReference>
<dbReference type="SMART" id="SM00422">
    <property type="entry name" value="HTH_MERR"/>
    <property type="match status" value="1"/>
</dbReference>
<feature type="domain" description="HTH merR-type" evidence="5">
    <location>
        <begin position="2"/>
        <end position="71"/>
    </location>
</feature>
<dbReference type="PANTHER" id="PTHR30204">
    <property type="entry name" value="REDOX-CYCLING DRUG-SENSING TRANSCRIPTIONAL ACTIVATOR SOXR"/>
    <property type="match status" value="1"/>
</dbReference>
<evidence type="ECO:0000256" key="1">
    <source>
        <dbReference type="ARBA" id="ARBA00022491"/>
    </source>
</evidence>
<proteinExistence type="predicted"/>
<evidence type="ECO:0000256" key="2">
    <source>
        <dbReference type="ARBA" id="ARBA00023015"/>
    </source>
</evidence>
<keyword evidence="1" id="KW-0678">Repressor</keyword>
<dbReference type="EMBL" id="JAZHPZ010000008">
    <property type="protein sequence ID" value="MEF2967520.1"/>
    <property type="molecule type" value="Genomic_DNA"/>
</dbReference>
<evidence type="ECO:0000313" key="7">
    <source>
        <dbReference type="Proteomes" id="UP001306950"/>
    </source>
</evidence>
<name>A0ABU7VUT4_9BACL</name>